<gene>
    <name evidence="2" type="ORF">F7O84_11070</name>
</gene>
<dbReference type="CDD" id="cd00090">
    <property type="entry name" value="HTH_ARSR"/>
    <property type="match status" value="1"/>
</dbReference>
<evidence type="ECO:0000313" key="2">
    <source>
        <dbReference type="EMBL" id="KAB1438093.1"/>
    </source>
</evidence>
<dbReference type="Proteomes" id="UP000461768">
    <property type="component" value="Unassembled WGS sequence"/>
</dbReference>
<dbReference type="GO" id="GO:0003700">
    <property type="term" value="F:DNA-binding transcription factor activity"/>
    <property type="evidence" value="ECO:0007669"/>
    <property type="project" value="InterPro"/>
</dbReference>
<proteinExistence type="predicted"/>
<reference evidence="2 3" key="1">
    <citation type="submission" date="2019-09" db="EMBL/GenBank/DDBJ databases">
        <authorList>
            <person name="Valk L.C."/>
        </authorList>
    </citation>
    <scope>NUCLEOTIDE SEQUENCE [LARGE SCALE GENOMIC DNA]</scope>
    <source>
        <strain evidence="2">GalUA</strain>
    </source>
</reference>
<dbReference type="InterPro" id="IPR036388">
    <property type="entry name" value="WH-like_DNA-bd_sf"/>
</dbReference>
<dbReference type="OrthoDB" id="9781958at2"/>
<sequence>MEKKSLDLGHKDLVLVARALASEVRIDILQLLCKESLKVNEIAERLDIPASTAALNVKVLEEAGLIHCDLQPGIRGSMKVCYKQVEELNIILNRNENNDKNKTEMISMPIGNYVDYKVTPTCGIVNEKGHIDEEDEPRCFYNPLRTTAKLIWFGAGYVEYRFPNAAIQERKVKQCEISLELCSEAADYDLNCKSDITIWVNGLEAGTWCSPSDFGGRRGKLNPDWWPDKNTQYGNLKTWRFTDRGTFIDKDKVNDNTIEDYHLADHPFISVRIGIKEDAKNIGGVNIFGDSFGDYPQNIVMKLIYKNEAKSE</sequence>
<dbReference type="SMART" id="SM00418">
    <property type="entry name" value="HTH_ARSR"/>
    <property type="match status" value="1"/>
</dbReference>
<feature type="domain" description="HTH arsR-type" evidence="1">
    <location>
        <begin position="15"/>
        <end position="97"/>
    </location>
</feature>
<name>A0A7V7UBG8_9FIRM</name>
<organism evidence="2 3">
    <name type="scientific">Candidatus Galacturonatibacter soehngenii</name>
    <dbReference type="NCBI Taxonomy" id="2307010"/>
    <lineage>
        <taxon>Bacteria</taxon>
        <taxon>Bacillati</taxon>
        <taxon>Bacillota</taxon>
        <taxon>Clostridia</taxon>
        <taxon>Lachnospirales</taxon>
        <taxon>Lachnospiraceae</taxon>
        <taxon>Candidatus Galacturonatibacter</taxon>
    </lineage>
</organism>
<dbReference type="RefSeq" id="WP_151144933.1">
    <property type="nucleotide sequence ID" value="NZ_WAGX01000005.1"/>
</dbReference>
<accession>A0A7V7UBG8</accession>
<keyword evidence="3" id="KW-1185">Reference proteome</keyword>
<reference evidence="2 3" key="2">
    <citation type="submission" date="2020-02" db="EMBL/GenBank/DDBJ databases">
        <title>Candidatus Galacturonibacter soehngenii shows hetero-acetogenic catabolism of galacturonic acid but lacks a canonical carbon monoxide dehydrogenase/acetyl-CoA synthase complex.</title>
        <authorList>
            <person name="Diender M."/>
            <person name="Stouten G.R."/>
            <person name="Petersen J.F."/>
            <person name="Nielsen P.H."/>
            <person name="Dueholm M.S."/>
            <person name="Pronk J.T."/>
            <person name="Van Loosdrecht M.C.M."/>
        </authorList>
    </citation>
    <scope>NUCLEOTIDE SEQUENCE [LARGE SCALE GENOMIC DNA]</scope>
    <source>
        <strain evidence="2">GalUA</strain>
    </source>
</reference>
<dbReference type="Pfam" id="PF12840">
    <property type="entry name" value="HTH_20"/>
    <property type="match status" value="1"/>
</dbReference>
<dbReference type="AlphaFoldDB" id="A0A7V7UBG8"/>
<protein>
    <submittedName>
        <fullName evidence="2">Helix-turn-helix domain-containing protein</fullName>
    </submittedName>
</protein>
<dbReference type="InterPro" id="IPR001845">
    <property type="entry name" value="HTH_ArsR_DNA-bd_dom"/>
</dbReference>
<dbReference type="EMBL" id="WAGX01000005">
    <property type="protein sequence ID" value="KAB1438093.1"/>
    <property type="molecule type" value="Genomic_DNA"/>
</dbReference>
<dbReference type="Gene3D" id="1.10.10.10">
    <property type="entry name" value="Winged helix-like DNA-binding domain superfamily/Winged helix DNA-binding domain"/>
    <property type="match status" value="1"/>
</dbReference>
<evidence type="ECO:0000259" key="1">
    <source>
        <dbReference type="SMART" id="SM00418"/>
    </source>
</evidence>
<dbReference type="SUPFAM" id="SSF46785">
    <property type="entry name" value="Winged helix' DNA-binding domain"/>
    <property type="match status" value="1"/>
</dbReference>
<dbReference type="InterPro" id="IPR011991">
    <property type="entry name" value="ArsR-like_HTH"/>
</dbReference>
<evidence type="ECO:0000313" key="3">
    <source>
        <dbReference type="Proteomes" id="UP000461768"/>
    </source>
</evidence>
<comment type="caution">
    <text evidence="2">The sequence shown here is derived from an EMBL/GenBank/DDBJ whole genome shotgun (WGS) entry which is preliminary data.</text>
</comment>
<dbReference type="InterPro" id="IPR036390">
    <property type="entry name" value="WH_DNA-bd_sf"/>
</dbReference>